<proteinExistence type="predicted"/>
<protein>
    <submittedName>
        <fullName evidence="2">DUF2285 domain-containing protein</fullName>
    </submittedName>
</protein>
<evidence type="ECO:0000313" key="2">
    <source>
        <dbReference type="EMBL" id="AWL91444.1"/>
    </source>
</evidence>
<reference evidence="2 3" key="1">
    <citation type="journal article" date="2014" name="Int. J. Syst. Evol. Microbiol.">
        <title>Bradyrhizobium ottawaense sp. nov., a symbiotic nitrogen fixing bacterium from root nodules of soybeans in Canada.</title>
        <authorList>
            <person name="Yu X."/>
            <person name="Cloutier S."/>
            <person name="Tambong J.T."/>
            <person name="Bromfield E.S."/>
        </authorList>
    </citation>
    <scope>NUCLEOTIDE SEQUENCE [LARGE SCALE GENOMIC DNA]</scope>
    <source>
        <strain evidence="2 3">OO99</strain>
    </source>
</reference>
<sequence>MRSRSWCENEFGAATIRAVPQRPQVSYRCSDFDRIFSSVGVQSVPADPKIAELAPSAHEVTSYDKEHAVTYMRLLDADADKADWREIARVVLGLDPTVEPDRARRTFESHLTRAKWLAGRGYRDLLRGGWPKQ</sequence>
<dbReference type="AlphaFoldDB" id="A0A2U8P180"/>
<name>A0A2U8P180_9BRAD</name>
<feature type="domain" description="T6SS Transcription factor RovC-like DNA binding" evidence="1">
    <location>
        <begin position="54"/>
        <end position="127"/>
    </location>
</feature>
<dbReference type="EMBL" id="CP029425">
    <property type="protein sequence ID" value="AWL91444.1"/>
    <property type="molecule type" value="Genomic_DNA"/>
</dbReference>
<dbReference type="InterPro" id="IPR018754">
    <property type="entry name" value="RovC-like_DNA-bd"/>
</dbReference>
<dbReference type="GeneID" id="92969736"/>
<evidence type="ECO:0000313" key="3">
    <source>
        <dbReference type="Proteomes" id="UP000215703"/>
    </source>
</evidence>
<dbReference type="RefSeq" id="WP_035711371.1">
    <property type="nucleotide sequence ID" value="NZ_JBGBZK010000001.1"/>
</dbReference>
<organism evidence="2 3">
    <name type="scientific">Bradyrhizobium ottawaense</name>
    <dbReference type="NCBI Taxonomy" id="931866"/>
    <lineage>
        <taxon>Bacteria</taxon>
        <taxon>Pseudomonadati</taxon>
        <taxon>Pseudomonadota</taxon>
        <taxon>Alphaproteobacteria</taxon>
        <taxon>Hyphomicrobiales</taxon>
        <taxon>Nitrobacteraceae</taxon>
        <taxon>Bradyrhizobium</taxon>
    </lineage>
</organism>
<accession>A0A2U8P180</accession>
<dbReference type="KEGG" id="bot:CIT37_03560"/>
<dbReference type="Pfam" id="PF10074">
    <property type="entry name" value="RovC_DNA-bd"/>
    <property type="match status" value="1"/>
</dbReference>
<reference evidence="2 3" key="2">
    <citation type="journal article" date="2017" name="Syst. Appl. Microbiol.">
        <title>Soybeans inoculated with root zone soils of Canadian native legumes harbour diverse and novel Bradyrhizobium spp. that possess agricultural potential.</title>
        <authorList>
            <person name="Bromfield E.S.P."/>
            <person name="Cloutier S."/>
            <person name="Tambong J.T."/>
            <person name="Tran Thi T.V."/>
        </authorList>
    </citation>
    <scope>NUCLEOTIDE SEQUENCE [LARGE SCALE GENOMIC DNA]</scope>
    <source>
        <strain evidence="2 3">OO99</strain>
    </source>
</reference>
<gene>
    <name evidence="2" type="ORF">CIT37_03560</name>
</gene>
<dbReference type="Proteomes" id="UP000215703">
    <property type="component" value="Chromosome"/>
</dbReference>
<evidence type="ECO:0000259" key="1">
    <source>
        <dbReference type="Pfam" id="PF10074"/>
    </source>
</evidence>